<feature type="transmembrane region" description="Helical" evidence="1">
    <location>
        <begin position="122"/>
        <end position="138"/>
    </location>
</feature>
<keyword evidence="1" id="KW-0472">Membrane</keyword>
<dbReference type="GO" id="GO:0004175">
    <property type="term" value="F:endopeptidase activity"/>
    <property type="evidence" value="ECO:0007669"/>
    <property type="project" value="UniProtKB-ARBA"/>
</dbReference>
<dbReference type="GO" id="GO:0080120">
    <property type="term" value="P:CAAX-box protein maturation"/>
    <property type="evidence" value="ECO:0007669"/>
    <property type="project" value="UniProtKB-ARBA"/>
</dbReference>
<feature type="transmembrane region" description="Helical" evidence="1">
    <location>
        <begin position="17"/>
        <end position="37"/>
    </location>
</feature>
<keyword evidence="1" id="KW-0812">Transmembrane</keyword>
<reference evidence="3 4" key="1">
    <citation type="journal article" date="2012" name="J. Bacteriol.">
        <title>Complete genome sequence of Enterobacter aerogenes KCTC 2190.</title>
        <authorList>
            <person name="Shin S.H."/>
            <person name="Kim S."/>
            <person name="Kim J.Y."/>
            <person name="Lee S."/>
            <person name="Um Y."/>
            <person name="Oh M.K."/>
            <person name="Kim Y.R."/>
            <person name="Lee J."/>
            <person name="Yang K.S."/>
        </authorList>
    </citation>
    <scope>NUCLEOTIDE SEQUENCE [LARGE SCALE GENOMIC DNA]</scope>
    <source>
        <strain evidence="3 4">KCTC 2190</strain>
    </source>
</reference>
<sequence>MNVDGYNREYNIARNKAVTGCFAMFALFFSITCLPLFFEGSKDLMITGYLYPLLFGLEFLAIAPLYYLYFYKREGMGRGNFHFGIFIILFLCILLIQFLLPFVTAGYQTENWSASQMRLDAHVFWLNAIVMILLVPVYEEMVFRGCLFSVFKYWLGNNNYAAAVAVSVVFSACHLQYIDWRSFLILFLVSLMLVIGRIKTGGILMPIILHALMNAVVIGIQYVSFLQYSGEA</sequence>
<evidence type="ECO:0000256" key="1">
    <source>
        <dbReference type="SAM" id="Phobius"/>
    </source>
</evidence>
<dbReference type="AlphaFoldDB" id="A0A0H3FTB8"/>
<name>A0A0H3FTB8_KLEAK</name>
<dbReference type="InterPro" id="IPR003675">
    <property type="entry name" value="Rce1/LyrA-like_dom"/>
</dbReference>
<dbReference type="Pfam" id="PF02517">
    <property type="entry name" value="Rce1-like"/>
    <property type="match status" value="1"/>
</dbReference>
<feature type="transmembrane region" description="Helical" evidence="1">
    <location>
        <begin position="49"/>
        <end position="69"/>
    </location>
</feature>
<keyword evidence="1" id="KW-1133">Transmembrane helix</keyword>
<dbReference type="RefSeq" id="WP_015366363.1">
    <property type="nucleotide sequence ID" value="NC_015663.1"/>
</dbReference>
<dbReference type="PATRIC" id="fig|1028307.3.peg.4065"/>
<evidence type="ECO:0000313" key="3">
    <source>
        <dbReference type="EMBL" id="AEG98978.1"/>
    </source>
</evidence>
<dbReference type="PANTHER" id="PTHR43592">
    <property type="entry name" value="CAAX AMINO TERMINAL PROTEASE"/>
    <property type="match status" value="1"/>
</dbReference>
<evidence type="ECO:0000313" key="4">
    <source>
        <dbReference type="Proteomes" id="UP000008881"/>
    </source>
</evidence>
<dbReference type="KEGG" id="eae:EAE_20355"/>
<proteinExistence type="predicted"/>
<keyword evidence="4" id="KW-1185">Reference proteome</keyword>
<feature type="transmembrane region" description="Helical" evidence="1">
    <location>
        <begin position="159"/>
        <end position="177"/>
    </location>
</feature>
<dbReference type="eggNOG" id="COG1266">
    <property type="taxonomic scope" value="Bacteria"/>
</dbReference>
<feature type="transmembrane region" description="Helical" evidence="1">
    <location>
        <begin position="183"/>
        <end position="200"/>
    </location>
</feature>
<feature type="transmembrane region" description="Helical" evidence="1">
    <location>
        <begin position="207"/>
        <end position="228"/>
    </location>
</feature>
<evidence type="ECO:0000259" key="2">
    <source>
        <dbReference type="Pfam" id="PF02517"/>
    </source>
</evidence>
<protein>
    <recommendedName>
        <fullName evidence="2">CAAX prenyl protease 2/Lysostaphin resistance protein A-like domain-containing protein</fullName>
    </recommendedName>
</protein>
<feature type="transmembrane region" description="Helical" evidence="1">
    <location>
        <begin position="81"/>
        <end position="102"/>
    </location>
</feature>
<dbReference type="GeneID" id="93312255"/>
<dbReference type="OrthoDB" id="158986at2"/>
<dbReference type="Proteomes" id="UP000008881">
    <property type="component" value="Chromosome"/>
</dbReference>
<dbReference type="EMBL" id="CP002824">
    <property type="protein sequence ID" value="AEG98978.1"/>
    <property type="molecule type" value="Genomic_DNA"/>
</dbReference>
<feature type="domain" description="CAAX prenyl protease 2/Lysostaphin resistance protein A-like" evidence="2">
    <location>
        <begin position="124"/>
        <end position="216"/>
    </location>
</feature>
<dbReference type="PANTHER" id="PTHR43592:SF15">
    <property type="entry name" value="CAAX AMINO TERMINAL PROTEASE FAMILY PROTEIN"/>
    <property type="match status" value="1"/>
</dbReference>
<organism evidence="3 4">
    <name type="scientific">Klebsiella aerogenes (strain ATCC 13048 / DSM 30053 / CCUG 1429 / JCM 1235 / KCTC 2190 / NBRC 13534 / NCIMB 10102 / NCTC 10006 / CDC 819-56)</name>
    <name type="common">Enterobacter aerogenes</name>
    <dbReference type="NCBI Taxonomy" id="1028307"/>
    <lineage>
        <taxon>Bacteria</taxon>
        <taxon>Pseudomonadati</taxon>
        <taxon>Pseudomonadota</taxon>
        <taxon>Gammaproteobacteria</taxon>
        <taxon>Enterobacterales</taxon>
        <taxon>Enterobacteriaceae</taxon>
        <taxon>Klebsiella/Raoultella group</taxon>
        <taxon>Klebsiella</taxon>
    </lineage>
</organism>
<dbReference type="HOGENOM" id="CLU_085974_0_0_6"/>
<accession>A0A0H3FTB8</accession>
<gene>
    <name evidence="3" type="ordered locus">EAE_20355</name>
</gene>